<sequence length="172" mass="19717">MERAAAMIALLWMAGGLGGCVSAPERYARDVRDQTYRARLEHEVRAHVYPTACASLLPWAEQHFWEQGFERVSIQLDSLEVTTGWRPRGDSLQERYVVYGRAAGPQACAWQFLRTERAGPAEQELRDVDMEMVLLERIAPAKAREVRLKAQRDADRAYDETRQLIREAQQAE</sequence>
<evidence type="ECO:0000313" key="1">
    <source>
        <dbReference type="EMBL" id="RAL20263.1"/>
    </source>
</evidence>
<dbReference type="AlphaFoldDB" id="A0A328C1G9"/>
<reference evidence="1 2" key="1">
    <citation type="submission" date="2018-05" db="EMBL/GenBank/DDBJ databases">
        <title>Lujinxingia marina gen. nov. sp. nov., a new facultative anaerobic member of the class Deltaproteobacteria, and proposal of Lujinxingaceae fam. nov.</title>
        <authorList>
            <person name="Li C.-M."/>
        </authorList>
    </citation>
    <scope>NUCLEOTIDE SEQUENCE [LARGE SCALE GENOMIC DNA]</scope>
    <source>
        <strain evidence="1 2">B210</strain>
    </source>
</reference>
<dbReference type="RefSeq" id="WP_111731281.1">
    <property type="nucleotide sequence ID" value="NZ_QHKO01000012.1"/>
</dbReference>
<dbReference type="EMBL" id="QHKO01000012">
    <property type="protein sequence ID" value="RAL20263.1"/>
    <property type="molecule type" value="Genomic_DNA"/>
</dbReference>
<dbReference type="PROSITE" id="PS51257">
    <property type="entry name" value="PROKAR_LIPOPROTEIN"/>
    <property type="match status" value="1"/>
</dbReference>
<keyword evidence="2" id="KW-1185">Reference proteome</keyword>
<accession>A0A328C1G9</accession>
<protein>
    <submittedName>
        <fullName evidence="1">Uncharacterized protein</fullName>
    </submittedName>
</protein>
<organism evidence="1 2">
    <name type="scientific">Lujinxingia litoralis</name>
    <dbReference type="NCBI Taxonomy" id="2211119"/>
    <lineage>
        <taxon>Bacteria</taxon>
        <taxon>Deltaproteobacteria</taxon>
        <taxon>Bradymonadales</taxon>
        <taxon>Lujinxingiaceae</taxon>
        <taxon>Lujinxingia</taxon>
    </lineage>
</organism>
<proteinExistence type="predicted"/>
<evidence type="ECO:0000313" key="2">
    <source>
        <dbReference type="Proteomes" id="UP000249169"/>
    </source>
</evidence>
<comment type="caution">
    <text evidence="1">The sequence shown here is derived from an EMBL/GenBank/DDBJ whole genome shotgun (WGS) entry which is preliminary data.</text>
</comment>
<name>A0A328C1G9_9DELT</name>
<dbReference type="Proteomes" id="UP000249169">
    <property type="component" value="Unassembled WGS sequence"/>
</dbReference>
<dbReference type="OrthoDB" id="5510685at2"/>
<gene>
    <name evidence="1" type="ORF">DL240_17950</name>
</gene>